<dbReference type="InterPro" id="IPR049035">
    <property type="entry name" value="ADDB_N"/>
</dbReference>
<dbReference type="GO" id="GO:0006281">
    <property type="term" value="P:DNA repair"/>
    <property type="evidence" value="ECO:0007669"/>
    <property type="project" value="UniProtKB-KW"/>
</dbReference>
<keyword evidence="3" id="KW-0227">DNA damage</keyword>
<evidence type="ECO:0000256" key="8">
    <source>
        <dbReference type="ARBA" id="ARBA00023125"/>
    </source>
</evidence>
<reference evidence="12 13" key="1">
    <citation type="submission" date="2017-05" db="EMBL/GenBank/DDBJ databases">
        <title>The Genome Sequence of Enterococcus sp. 8G7_MSG3316.</title>
        <authorList>
            <consortium name="The Broad Institute Genomics Platform"/>
            <consortium name="The Broad Institute Genomic Center for Infectious Diseases"/>
            <person name="Earl A."/>
            <person name="Manson A."/>
            <person name="Schwartman J."/>
            <person name="Gilmore M."/>
            <person name="Abouelleil A."/>
            <person name="Cao P."/>
            <person name="Chapman S."/>
            <person name="Cusick C."/>
            <person name="Shea T."/>
            <person name="Young S."/>
            <person name="Neafsey D."/>
            <person name="Nusbaum C."/>
            <person name="Birren B."/>
        </authorList>
    </citation>
    <scope>NUCLEOTIDE SEQUENCE [LARGE SCALE GENOMIC DNA]</scope>
    <source>
        <strain evidence="12 13">8G7_MSG3316</strain>
    </source>
</reference>
<evidence type="ECO:0000256" key="5">
    <source>
        <dbReference type="ARBA" id="ARBA00022806"/>
    </source>
</evidence>
<dbReference type="InterPro" id="IPR038726">
    <property type="entry name" value="PDDEXK_AddAB-type"/>
</dbReference>
<protein>
    <submittedName>
        <fullName evidence="12">Helicase-exonuclease AddAB, AddB subunit</fullName>
    </submittedName>
</protein>
<dbReference type="GO" id="GO:0003677">
    <property type="term" value="F:DNA binding"/>
    <property type="evidence" value="ECO:0007669"/>
    <property type="project" value="UniProtKB-KW"/>
</dbReference>
<dbReference type="GO" id="GO:0004527">
    <property type="term" value="F:exonuclease activity"/>
    <property type="evidence" value="ECO:0007669"/>
    <property type="project" value="UniProtKB-KW"/>
</dbReference>
<dbReference type="GO" id="GO:0006310">
    <property type="term" value="P:DNA recombination"/>
    <property type="evidence" value="ECO:0007669"/>
    <property type="project" value="TreeGrafter"/>
</dbReference>
<keyword evidence="6 12" id="KW-0269">Exonuclease</keyword>
<organism evidence="12 13">
    <name type="scientific">Candidatus Enterococcus testudinis</name>
    <dbReference type="NCBI Taxonomy" id="1834191"/>
    <lineage>
        <taxon>Bacteria</taxon>
        <taxon>Bacillati</taxon>
        <taxon>Bacillota</taxon>
        <taxon>Bacilli</taxon>
        <taxon>Lactobacillales</taxon>
        <taxon>Enterococcaceae</taxon>
        <taxon>Enterococcus</taxon>
    </lineage>
</organism>
<dbReference type="InterPro" id="IPR027417">
    <property type="entry name" value="P-loop_NTPase"/>
</dbReference>
<dbReference type="InterPro" id="IPR011604">
    <property type="entry name" value="PDDEXK-like_dom_sf"/>
</dbReference>
<keyword evidence="5 12" id="KW-0347">Helicase</keyword>
<dbReference type="PANTHER" id="PTHR30591:SF1">
    <property type="entry name" value="RECBCD ENZYME SUBUNIT RECC"/>
    <property type="match status" value="1"/>
</dbReference>
<dbReference type="Proteomes" id="UP000195043">
    <property type="component" value="Unassembled WGS sequence"/>
</dbReference>
<dbReference type="SUPFAM" id="SSF52540">
    <property type="entry name" value="P-loop containing nucleoside triphosphate hydrolases"/>
    <property type="match status" value="1"/>
</dbReference>
<feature type="domain" description="ATP-dependent helicase/deoxyribonuclease subunit B N-terminal" evidence="11">
    <location>
        <begin position="5"/>
        <end position="289"/>
    </location>
</feature>
<evidence type="ECO:0000259" key="10">
    <source>
        <dbReference type="Pfam" id="PF12705"/>
    </source>
</evidence>
<sequence length="1195" mass="138568">MSLRFIIGDGRSDHEQAIITVAKEWLQEEQQDVFFLVPNYNKFEREREILQGLKATQSGDFASIRGQIYSFYRLAWYYLQQTGLLSQGALSENGATMIMRKLLLDMEEELILYRGEINKNGFVQQLLAFYQEMHTSQLSVADLLAGGGLIDSHTDATRKFSELAAIFQRFETELLERGVQVDQPITLLTRYLTGDAHDLSMSNDSPNRYTPDLSKTLFVINGFSTFSTQEQQLINVLMEKGHVAIDLMLDRPYTNGLPSPLDLFYEAGRSYFQFFQYAKENGIKLYLDQKLPPMDSQSVQKAAYLELETFWRETQSQGHYQQKSALEPHLSLWKMGNPEEEVRQIAAEIRRLMSEKNDASPMRYRDIQLLVAEPEIYHQYIPKIFTEYEIPFYIDEEQMMAQHPLVEFLNAFFACRQYGYRLRDVFRLLRTELYLPHSFQEEGDWQAARDRFRQLTDMTENQALAHDFQGAVWTRAEDWTLAAYSIDAQEQTAISELTAYTNQLRQAFRTDIADSLQALTQVKTNQEAVKGLYLFLIQSGVDTQLRYWRDQAIDQGKLDQARNHEQAWQALMDLLDEYITVYGEDPFDVDLFEDIVMTGLETVTFGKIPTAIDQVNINRHDLARPRQSKITFALGLNESALPRKIENHTLLTNEERQQFNQHFAGEKYLRDTIIEGSVKEPFLFYGILLSATDHLYLSYACNFDTQQNIKQSPYLERITQRTTSRFVDRGFLSLTSPPDYYVGTYRSLIYQINNLSQQANKNKMHLPSVWQTLKQRLLATQWHDLAHKVFESQTHQNIPVPMSQDQAAALYGSSIYSSISQMETFYQCEYKYFVSYGLRLKERDIYGLSPAMTGEFFHDALDRFVKVLITENISLIQLTADQKTQFVEAVLQEIFGESRYRLLTSSARMNFIRYQLGKTIQRVAWALMRQGQKMHFSPEKTEVLFGQIAGSNGINGIELPLSSGGELHVRGKIDRVDTAQSEEEQWLSVVDYKSSSRDFDLSEAYYGLAMQLITYLDVALTDAVQLVGSTNVHPAGAYYLHVHDPLLDGQEADEDERLKRFKYDGLFIDEPSVFPLLDQEVETSKNSLIFPIRKDKNDVYQKTAQAKNKFYTEDELDLLRGHNRKNMQQSAERLLSGDIALNPSYKIKDKKRACEFCPFRSICEFDVLLKENDYHRLENLSKEEIIQRLREEEHE</sequence>
<accession>A0A242A6A6</accession>
<dbReference type="Gene3D" id="3.90.320.10">
    <property type="match status" value="1"/>
</dbReference>
<evidence type="ECO:0000256" key="4">
    <source>
        <dbReference type="ARBA" id="ARBA00022801"/>
    </source>
</evidence>
<evidence type="ECO:0000256" key="9">
    <source>
        <dbReference type="ARBA" id="ARBA00023204"/>
    </source>
</evidence>
<dbReference type="GO" id="GO:0005524">
    <property type="term" value="F:ATP binding"/>
    <property type="evidence" value="ECO:0007669"/>
    <property type="project" value="UniProtKB-KW"/>
</dbReference>
<evidence type="ECO:0000256" key="7">
    <source>
        <dbReference type="ARBA" id="ARBA00022840"/>
    </source>
</evidence>
<dbReference type="RefSeq" id="WP_086274495.1">
    <property type="nucleotide sequence ID" value="NZ_NGKU01000001.1"/>
</dbReference>
<dbReference type="Gene3D" id="3.40.50.300">
    <property type="entry name" value="P-loop containing nucleotide triphosphate hydrolases"/>
    <property type="match status" value="4"/>
</dbReference>
<dbReference type="Pfam" id="PF12705">
    <property type="entry name" value="PDDEXK_1"/>
    <property type="match status" value="1"/>
</dbReference>
<evidence type="ECO:0000256" key="3">
    <source>
        <dbReference type="ARBA" id="ARBA00022763"/>
    </source>
</evidence>
<keyword evidence="13" id="KW-1185">Reference proteome</keyword>
<evidence type="ECO:0000259" key="11">
    <source>
        <dbReference type="Pfam" id="PF21445"/>
    </source>
</evidence>
<keyword evidence="9" id="KW-0234">DNA repair</keyword>
<dbReference type="AlphaFoldDB" id="A0A242A6A6"/>
<dbReference type="STRING" id="1834191.A5886_001631"/>
<evidence type="ECO:0000313" key="13">
    <source>
        <dbReference type="Proteomes" id="UP000195043"/>
    </source>
</evidence>
<dbReference type="OrthoDB" id="9758506at2"/>
<gene>
    <name evidence="12" type="ORF">A5886_001631</name>
</gene>
<evidence type="ECO:0000256" key="1">
    <source>
        <dbReference type="ARBA" id="ARBA00022722"/>
    </source>
</evidence>
<keyword evidence="2" id="KW-0547">Nucleotide-binding</keyword>
<comment type="caution">
    <text evidence="12">The sequence shown here is derived from an EMBL/GenBank/DDBJ whole genome shotgun (WGS) entry which is preliminary data.</text>
</comment>
<keyword evidence="8" id="KW-0238">DNA-binding</keyword>
<evidence type="ECO:0000313" key="12">
    <source>
        <dbReference type="EMBL" id="OTN76554.1"/>
    </source>
</evidence>
<dbReference type="Pfam" id="PF21445">
    <property type="entry name" value="ADDB_N"/>
    <property type="match status" value="1"/>
</dbReference>
<keyword evidence="7" id="KW-0067">ATP-binding</keyword>
<evidence type="ECO:0000256" key="2">
    <source>
        <dbReference type="ARBA" id="ARBA00022741"/>
    </source>
</evidence>
<name>A0A242A6A6_9ENTE</name>
<feature type="domain" description="PD-(D/E)XK endonuclease-like" evidence="10">
    <location>
        <begin position="818"/>
        <end position="1164"/>
    </location>
</feature>
<dbReference type="PANTHER" id="PTHR30591">
    <property type="entry name" value="RECBCD ENZYME SUBUNIT RECC"/>
    <property type="match status" value="1"/>
</dbReference>
<keyword evidence="4" id="KW-0378">Hydrolase</keyword>
<dbReference type="EMBL" id="NGKU01000001">
    <property type="protein sequence ID" value="OTN76554.1"/>
    <property type="molecule type" value="Genomic_DNA"/>
</dbReference>
<keyword evidence="1" id="KW-0540">Nuclease</keyword>
<proteinExistence type="predicted"/>
<dbReference type="GO" id="GO:0004386">
    <property type="term" value="F:helicase activity"/>
    <property type="evidence" value="ECO:0007669"/>
    <property type="project" value="UniProtKB-KW"/>
</dbReference>
<evidence type="ECO:0000256" key="6">
    <source>
        <dbReference type="ARBA" id="ARBA00022839"/>
    </source>
</evidence>